<dbReference type="InterPro" id="IPR027417">
    <property type="entry name" value="P-loop_NTPase"/>
</dbReference>
<evidence type="ECO:0000313" key="5">
    <source>
        <dbReference type="Proteomes" id="UP001552299"/>
    </source>
</evidence>
<gene>
    <name evidence="4" type="ORF">M5K25_004082</name>
</gene>
<feature type="region of interest" description="Disordered" evidence="1">
    <location>
        <begin position="149"/>
        <end position="171"/>
    </location>
</feature>
<comment type="caution">
    <text evidence="4">The sequence shown here is derived from an EMBL/GenBank/DDBJ whole genome shotgun (WGS) entry which is preliminary data.</text>
</comment>
<dbReference type="Pfam" id="PF00931">
    <property type="entry name" value="NB-ARC"/>
    <property type="match status" value="1"/>
</dbReference>
<sequence length="804" mass="90929">MDCRRRSTVDDDRSRRWVVDDDRYPRRWAVDDDRSRIAFYQAQSKASLDRIDKNLRSIDKNLRYIRRMRMSSSTSSSSLLSSASRNHKQFRNHPVEVDDYPPLELPLRWCDLPPFQDHPPPTRMNHPNDLQAPPVVPNPHIQQIHDAFPNDEDDDSFALGDRAKQESQWHRMKRTDEMVRPNSRWHCSAAVRDQISSQAGSRLTSCNPNPVSDIPCASRSASSHDTKPTSDQIKSHVIVTRSVLVPPMCAPLEPVNPRSVRYQDPLHHMFSTSVDFPTCKSTRMSQQMDGKGEITLAVITKDDESSKGILEKVRADDVNISETYEEDRAAETNLFGSHHLLFRTDKSIVDIPVSANKFMLIQLPSIANCLPDIVKKINEKMNRNVLVLETVPQNLVTIGVTRRAYISKTIEAVLLSEVCNGLHAISIAEIITNDMVVYDKASRSGTRSILIAGVKMSGLNFIDKTDPTQCPQAVRRNVVRRSEHNLKRLKEVMQELDKVPAEVRMKAICVLESVLRKQDDDYCSIIESYFSKDNDAVVKCCELPQASLREKANKVLSLLGGDLHSAPEKEDPTDGKSKPVPITQLPDLIDTCGLEDDEFGSSSKNLVDEGVGDLTSAPLVDELVGRMGKTTLLQHLYKDEMADEFDLKMWVGVSNNFDVKKIIADMLEFLKMNKSSLDTLCALQKNSKFEMMSKKFLLVLDDIWDEKEERDKTKWENMLASLSCGSLGSKILVTARMDLVAEFNILEMLVQFKDFKAEPHHLHWGKPLHVIILKSAFKVFDPGIVRMSSSTSLIMTSLDGVELF</sequence>
<feature type="domain" description="NB-ARC" evidence="2">
    <location>
        <begin position="627"/>
        <end position="743"/>
    </location>
</feature>
<evidence type="ECO:0000259" key="2">
    <source>
        <dbReference type="Pfam" id="PF00931"/>
    </source>
</evidence>
<feature type="compositionally biased region" description="Low complexity" evidence="1">
    <location>
        <begin position="73"/>
        <end position="84"/>
    </location>
</feature>
<evidence type="ECO:0000256" key="1">
    <source>
        <dbReference type="SAM" id="MobiDB-lite"/>
    </source>
</evidence>
<feature type="region of interest" description="Disordered" evidence="1">
    <location>
        <begin position="73"/>
        <end position="97"/>
    </location>
</feature>
<accession>A0ABD0VLT7</accession>
<dbReference type="Gene3D" id="3.40.50.300">
    <property type="entry name" value="P-loop containing nucleotide triphosphate hydrolases"/>
    <property type="match status" value="2"/>
</dbReference>
<dbReference type="SUPFAM" id="SSF52540">
    <property type="entry name" value="P-loop containing nucleoside triphosphate hydrolases"/>
    <property type="match status" value="1"/>
</dbReference>
<evidence type="ECO:0008006" key="6">
    <source>
        <dbReference type="Google" id="ProtNLM"/>
    </source>
</evidence>
<dbReference type="Pfam" id="PF01031">
    <property type="entry name" value="Dynamin_M"/>
    <property type="match status" value="1"/>
</dbReference>
<dbReference type="PANTHER" id="PTHR36766:SF30">
    <property type="entry name" value="TIR-NBS TYPE DISEASE RESISTANCE PROTEIN-RELATED"/>
    <property type="match status" value="1"/>
</dbReference>
<feature type="compositionally biased region" description="Basic and acidic residues" evidence="1">
    <location>
        <begin position="161"/>
        <end position="171"/>
    </location>
</feature>
<evidence type="ECO:0000313" key="4">
    <source>
        <dbReference type="EMBL" id="KAL0925715.1"/>
    </source>
</evidence>
<feature type="domain" description="Dynamin stalk" evidence="3">
    <location>
        <begin position="316"/>
        <end position="411"/>
    </location>
</feature>
<dbReference type="EMBL" id="JANQDX010000004">
    <property type="protein sequence ID" value="KAL0925715.1"/>
    <property type="molecule type" value="Genomic_DNA"/>
</dbReference>
<reference evidence="4 5" key="1">
    <citation type="journal article" date="2024" name="Plant Biotechnol. J.">
        <title>Dendrobium thyrsiflorum genome and its molecular insights into genes involved in important horticultural traits.</title>
        <authorList>
            <person name="Chen B."/>
            <person name="Wang J.Y."/>
            <person name="Zheng P.J."/>
            <person name="Li K.L."/>
            <person name="Liang Y.M."/>
            <person name="Chen X.F."/>
            <person name="Zhang C."/>
            <person name="Zhao X."/>
            <person name="He X."/>
            <person name="Zhang G.Q."/>
            <person name="Liu Z.J."/>
            <person name="Xu Q."/>
        </authorList>
    </citation>
    <scope>NUCLEOTIDE SEQUENCE [LARGE SCALE GENOMIC DNA]</scope>
    <source>
        <strain evidence="4">GZMU011</strain>
    </source>
</reference>
<dbReference type="Proteomes" id="UP001552299">
    <property type="component" value="Unassembled WGS sequence"/>
</dbReference>
<dbReference type="InterPro" id="IPR002182">
    <property type="entry name" value="NB-ARC"/>
</dbReference>
<dbReference type="InterPro" id="IPR000375">
    <property type="entry name" value="Dynamin_stalk"/>
</dbReference>
<proteinExistence type="predicted"/>
<keyword evidence="5" id="KW-1185">Reference proteome</keyword>
<dbReference type="PANTHER" id="PTHR36766">
    <property type="entry name" value="PLANT BROAD-SPECTRUM MILDEW RESISTANCE PROTEIN RPW8"/>
    <property type="match status" value="1"/>
</dbReference>
<organism evidence="4 5">
    <name type="scientific">Dendrobium thyrsiflorum</name>
    <name type="common">Pinecone-like raceme dendrobium</name>
    <name type="synonym">Orchid</name>
    <dbReference type="NCBI Taxonomy" id="117978"/>
    <lineage>
        <taxon>Eukaryota</taxon>
        <taxon>Viridiplantae</taxon>
        <taxon>Streptophyta</taxon>
        <taxon>Embryophyta</taxon>
        <taxon>Tracheophyta</taxon>
        <taxon>Spermatophyta</taxon>
        <taxon>Magnoliopsida</taxon>
        <taxon>Liliopsida</taxon>
        <taxon>Asparagales</taxon>
        <taxon>Orchidaceae</taxon>
        <taxon>Epidendroideae</taxon>
        <taxon>Malaxideae</taxon>
        <taxon>Dendrobiinae</taxon>
        <taxon>Dendrobium</taxon>
    </lineage>
</organism>
<protein>
    <recommendedName>
        <fullName evidence="6">NB-ARC domain-containing protein</fullName>
    </recommendedName>
</protein>
<dbReference type="AlphaFoldDB" id="A0ABD0VLT7"/>
<name>A0ABD0VLT7_DENTH</name>
<evidence type="ECO:0000259" key="3">
    <source>
        <dbReference type="Pfam" id="PF01031"/>
    </source>
</evidence>